<dbReference type="Pfam" id="PF02525">
    <property type="entry name" value="Flavodoxin_2"/>
    <property type="match status" value="1"/>
</dbReference>
<dbReference type="InterPro" id="IPR003680">
    <property type="entry name" value="Flavodoxin_fold"/>
</dbReference>
<keyword evidence="5" id="KW-1185">Reference proteome</keyword>
<evidence type="ECO:0000256" key="2">
    <source>
        <dbReference type="ARBA" id="ARBA00023002"/>
    </source>
</evidence>
<dbReference type="GeneID" id="54559698"/>
<feature type="domain" description="Flavodoxin-like fold" evidence="3">
    <location>
        <begin position="1"/>
        <end position="170"/>
    </location>
</feature>
<organism evidence="4 5">
    <name type="scientific">Zasmidium cellare ATCC 36951</name>
    <dbReference type="NCBI Taxonomy" id="1080233"/>
    <lineage>
        <taxon>Eukaryota</taxon>
        <taxon>Fungi</taxon>
        <taxon>Dikarya</taxon>
        <taxon>Ascomycota</taxon>
        <taxon>Pezizomycotina</taxon>
        <taxon>Dothideomycetes</taxon>
        <taxon>Dothideomycetidae</taxon>
        <taxon>Mycosphaerellales</taxon>
        <taxon>Mycosphaerellaceae</taxon>
        <taxon>Zasmidium</taxon>
    </lineage>
</organism>
<dbReference type="SUPFAM" id="SSF52218">
    <property type="entry name" value="Flavoproteins"/>
    <property type="match status" value="1"/>
</dbReference>
<reference evidence="4" key="1">
    <citation type="journal article" date="2020" name="Stud. Mycol.">
        <title>101 Dothideomycetes genomes: a test case for predicting lifestyles and emergence of pathogens.</title>
        <authorList>
            <person name="Haridas S."/>
            <person name="Albert R."/>
            <person name="Binder M."/>
            <person name="Bloem J."/>
            <person name="Labutti K."/>
            <person name="Salamov A."/>
            <person name="Andreopoulos B."/>
            <person name="Baker S."/>
            <person name="Barry K."/>
            <person name="Bills G."/>
            <person name="Bluhm B."/>
            <person name="Cannon C."/>
            <person name="Castanera R."/>
            <person name="Culley D."/>
            <person name="Daum C."/>
            <person name="Ezra D."/>
            <person name="Gonzalez J."/>
            <person name="Henrissat B."/>
            <person name="Kuo A."/>
            <person name="Liang C."/>
            <person name="Lipzen A."/>
            <person name="Lutzoni F."/>
            <person name="Magnuson J."/>
            <person name="Mondo S."/>
            <person name="Nolan M."/>
            <person name="Ohm R."/>
            <person name="Pangilinan J."/>
            <person name="Park H.-J."/>
            <person name="Ramirez L."/>
            <person name="Alfaro M."/>
            <person name="Sun H."/>
            <person name="Tritt A."/>
            <person name="Yoshinaga Y."/>
            <person name="Zwiers L.-H."/>
            <person name="Turgeon B."/>
            <person name="Goodwin S."/>
            <person name="Spatafora J."/>
            <person name="Crous P."/>
            <person name="Grigoriev I."/>
        </authorList>
    </citation>
    <scope>NUCLEOTIDE SEQUENCE</scope>
    <source>
        <strain evidence="4">ATCC 36951</strain>
    </source>
</reference>
<dbReference type="OrthoDB" id="26889at2759"/>
<dbReference type="Proteomes" id="UP000799537">
    <property type="component" value="Unassembled WGS sequence"/>
</dbReference>
<dbReference type="GO" id="GO:0003955">
    <property type="term" value="F:NAD(P)H dehydrogenase (quinone) activity"/>
    <property type="evidence" value="ECO:0007669"/>
    <property type="project" value="TreeGrafter"/>
</dbReference>
<sequence length="201" mass="22287">MHALVVISHPDRRSYTHQIASSLITGLTSPDNTTIPPPTYEIADLAAENFDPRFTAHDYDVASGAANPHPSILAEQERISRADVLILIFPIYWWSLPALLKGWINRVFHAGWAFRVDYESVSVEKKLTGLKGVFIGVGGITRGTYERRGYWGAMRTEIGQGVFDFCGMERGGEELVLPRYEAVEGLERVRALGARLAGEGK</sequence>
<dbReference type="AlphaFoldDB" id="A0A6A6CP02"/>
<proteinExistence type="inferred from homology"/>
<evidence type="ECO:0000313" key="4">
    <source>
        <dbReference type="EMBL" id="KAF2167206.1"/>
    </source>
</evidence>
<dbReference type="PANTHER" id="PTHR10204:SF34">
    <property type="entry name" value="NAD(P)H DEHYDROGENASE [QUINONE] 1 ISOFORM 1"/>
    <property type="match status" value="1"/>
</dbReference>
<comment type="similarity">
    <text evidence="1">Belongs to the NAD(P)H dehydrogenase (quinone) family.</text>
</comment>
<gene>
    <name evidence="4" type="ORF">M409DRAFT_22635</name>
</gene>
<dbReference type="InterPro" id="IPR051545">
    <property type="entry name" value="NAD(P)H_dehydrogenase_qn"/>
</dbReference>
<protein>
    <recommendedName>
        <fullName evidence="3">Flavodoxin-like fold domain-containing protein</fullName>
    </recommendedName>
</protein>
<evidence type="ECO:0000313" key="5">
    <source>
        <dbReference type="Proteomes" id="UP000799537"/>
    </source>
</evidence>
<accession>A0A6A6CP02</accession>
<dbReference type="RefSeq" id="XP_033668095.1">
    <property type="nucleotide sequence ID" value="XM_033806426.1"/>
</dbReference>
<keyword evidence="2" id="KW-0560">Oxidoreductase</keyword>
<evidence type="ECO:0000259" key="3">
    <source>
        <dbReference type="Pfam" id="PF02525"/>
    </source>
</evidence>
<dbReference type="PANTHER" id="PTHR10204">
    <property type="entry name" value="NAD P H OXIDOREDUCTASE-RELATED"/>
    <property type="match status" value="1"/>
</dbReference>
<dbReference type="InterPro" id="IPR029039">
    <property type="entry name" value="Flavoprotein-like_sf"/>
</dbReference>
<evidence type="ECO:0000256" key="1">
    <source>
        <dbReference type="ARBA" id="ARBA00006252"/>
    </source>
</evidence>
<name>A0A6A6CP02_ZASCE</name>
<dbReference type="EMBL" id="ML993594">
    <property type="protein sequence ID" value="KAF2167206.1"/>
    <property type="molecule type" value="Genomic_DNA"/>
</dbReference>
<dbReference type="GO" id="GO:0005829">
    <property type="term" value="C:cytosol"/>
    <property type="evidence" value="ECO:0007669"/>
    <property type="project" value="TreeGrafter"/>
</dbReference>
<dbReference type="Gene3D" id="3.40.50.360">
    <property type="match status" value="1"/>
</dbReference>